<evidence type="ECO:0000313" key="1">
    <source>
        <dbReference type="EMBL" id="KXK07886.1"/>
    </source>
</evidence>
<reference evidence="1 2" key="1">
    <citation type="submission" date="2015-02" db="EMBL/GenBank/DDBJ databases">
        <title>Improved understanding of the partial-nitritation anammox process through 23 genomes representing the majority of the microbial community.</title>
        <authorList>
            <person name="Speth D.R."/>
            <person name="In T Zandt M."/>
            <person name="Guerrero Cruz S."/>
            <person name="Jetten M.S."/>
            <person name="Dutilh B.E."/>
        </authorList>
    </citation>
    <scope>NUCLEOTIDE SEQUENCE [LARGE SCALE GENOMIC DNA]</scope>
    <source>
        <strain evidence="1">OLB21</strain>
    </source>
</reference>
<dbReference type="STRING" id="1617427.UZ20_WS6002001106"/>
<gene>
    <name evidence="1" type="ORF">UZ20_WS6002001106</name>
</gene>
<dbReference type="AlphaFoldDB" id="A0A136KEQ0"/>
<name>A0A136KEQ0_9BACT</name>
<dbReference type="EMBL" id="JYPD01000029">
    <property type="protein sequence ID" value="KXK07886.1"/>
    <property type="molecule type" value="Genomic_DNA"/>
</dbReference>
<dbReference type="Proteomes" id="UP000070449">
    <property type="component" value="Unassembled WGS sequence"/>
</dbReference>
<protein>
    <submittedName>
        <fullName evidence="1">Uncharacterized protein</fullName>
    </submittedName>
</protein>
<sequence length="217" mass="25067">MTNIKHFDKKVLEILSGMHDEELESRYVEIEWFITKTQQIFLEESLIEKGLDRDFVEEIFNEGATDSVKGDIRFAKFKELIKNPELVEIAGSIRADFVSGVYDEFEKSMSEEQKRELAEYLELVKGKNEAEEYSLRIITREIESLKPYLPRIYELIKQKAGKELLDEEELNAIVTQQPVTQAGNFVDQASSNDDHLEQRIVPKLHLGGQIGEQSINN</sequence>
<comment type="caution">
    <text evidence="1">The sequence shown here is derived from an EMBL/GenBank/DDBJ whole genome shotgun (WGS) entry which is preliminary data.</text>
</comment>
<proteinExistence type="predicted"/>
<accession>A0A136KEQ0</accession>
<evidence type="ECO:0000313" key="2">
    <source>
        <dbReference type="Proteomes" id="UP000070449"/>
    </source>
</evidence>
<organism evidence="1 2">
    <name type="scientific">candidate division WS6 bacterium OLB21</name>
    <dbReference type="NCBI Taxonomy" id="1617427"/>
    <lineage>
        <taxon>Bacteria</taxon>
        <taxon>Candidatus Dojkabacteria</taxon>
    </lineage>
</organism>